<keyword evidence="5" id="KW-1185">Reference proteome</keyword>
<sequence>MNASCLPPSSIVSEPAFLLLVAIVEEPIRQHIAKPKRSIVPTAQQTMDAPQTSASAATVAWNVDMKLKERLNQELPPLPTIQPIAESPPSSSIAGMPSMFNSAQNIDITGGLFNVTSVTNLNTVNGPSLEVLHKRVAPNAILNAGGRADEVRCHPGTREEVIDLIEEWGDTPDSLARPIFWLSGPAGAGKSAIVQTMAERCSRRKMPHANFFFFRADTSRGTASPLIATLLHQIILVYPFLQDCVAAVLSADPFIFDSTLANQLAQLIVAPLRSIRQSSSDYYPLLLLIDGLDECDSENKRSQQQVLDAFDEVLADHPCPFRLLVASRDESQIRAAFNKLYSPYLHVYLGDQYSPERDICIFVNAQFEQIRNTHPLAHTLDASWPTVEDVAYIVEKSSGQFIYAATVMRFILDSSASPAVSLERVQGVARLATISPFSHLDSIYFYILSQADDQEALNDILHAQLLITRSETRSQQKRGGEEADNADHTPEEPAVCLGYRRSVHTPLMELLTLVNPRYTKAMIDSCLADLTPIARHDAFTDTLLFYHASFSDYLLDQSRSRDYFVDTAMFAYEILPAVWNHMGKETRAYTEDANIRLWLHFCLAGLRQLQKLPPGLLNIAALSSVLYSHYLPLEEISIFQTIYHLCTSDDDVITFRRIVRNSINIAGSEIPQDKLSEIPFAYYIVYIQKDDVVASISAPNATDNS</sequence>
<dbReference type="Gene3D" id="3.40.50.300">
    <property type="entry name" value="P-loop containing nucleotide triphosphate hydrolases"/>
    <property type="match status" value="1"/>
</dbReference>
<protein>
    <recommendedName>
        <fullName evidence="3">NACHT domain-containing protein</fullName>
    </recommendedName>
</protein>
<comment type="caution">
    <text evidence="4">The sequence shown here is derived from an EMBL/GenBank/DDBJ whole genome shotgun (WGS) entry which is preliminary data.</text>
</comment>
<feature type="region of interest" description="Disordered" evidence="2">
    <location>
        <begin position="471"/>
        <end position="491"/>
    </location>
</feature>
<dbReference type="AlphaFoldDB" id="A0A8H5F574"/>
<reference evidence="4 5" key="1">
    <citation type="journal article" date="2020" name="ISME J.">
        <title>Uncovering the hidden diversity of litter-decomposition mechanisms in mushroom-forming fungi.</title>
        <authorList>
            <person name="Floudas D."/>
            <person name="Bentzer J."/>
            <person name="Ahren D."/>
            <person name="Johansson T."/>
            <person name="Persson P."/>
            <person name="Tunlid A."/>
        </authorList>
    </citation>
    <scope>NUCLEOTIDE SEQUENCE [LARGE SCALE GENOMIC DNA]</scope>
    <source>
        <strain evidence="4 5">CBS 101986</strain>
    </source>
</reference>
<proteinExistence type="predicted"/>
<dbReference type="SUPFAM" id="SSF52540">
    <property type="entry name" value="P-loop containing nucleoside triphosphate hydrolases"/>
    <property type="match status" value="1"/>
</dbReference>
<dbReference type="EMBL" id="JAACJJ010000016">
    <property type="protein sequence ID" value="KAF5324134.1"/>
    <property type="molecule type" value="Genomic_DNA"/>
</dbReference>
<dbReference type="InterPro" id="IPR007111">
    <property type="entry name" value="NACHT_NTPase"/>
</dbReference>
<evidence type="ECO:0000256" key="1">
    <source>
        <dbReference type="ARBA" id="ARBA00022737"/>
    </source>
</evidence>
<evidence type="ECO:0000313" key="5">
    <source>
        <dbReference type="Proteomes" id="UP000567179"/>
    </source>
</evidence>
<keyword evidence="1" id="KW-0677">Repeat</keyword>
<evidence type="ECO:0000313" key="4">
    <source>
        <dbReference type="EMBL" id="KAF5324134.1"/>
    </source>
</evidence>
<dbReference type="InterPro" id="IPR027417">
    <property type="entry name" value="P-loop_NTPase"/>
</dbReference>
<accession>A0A8H5F574</accession>
<dbReference type="Pfam" id="PF24883">
    <property type="entry name" value="NPHP3_N"/>
    <property type="match status" value="1"/>
</dbReference>
<evidence type="ECO:0000259" key="3">
    <source>
        <dbReference type="PROSITE" id="PS50837"/>
    </source>
</evidence>
<dbReference type="OrthoDB" id="5967843at2759"/>
<name>A0A8H5F574_9AGAR</name>
<evidence type="ECO:0000256" key="2">
    <source>
        <dbReference type="SAM" id="MobiDB-lite"/>
    </source>
</evidence>
<dbReference type="PANTHER" id="PTHR10039">
    <property type="entry name" value="AMELOGENIN"/>
    <property type="match status" value="1"/>
</dbReference>
<dbReference type="Proteomes" id="UP000567179">
    <property type="component" value="Unassembled WGS sequence"/>
</dbReference>
<feature type="domain" description="NACHT" evidence="3">
    <location>
        <begin position="178"/>
        <end position="328"/>
    </location>
</feature>
<organism evidence="4 5">
    <name type="scientific">Psilocybe cf. subviscida</name>
    <dbReference type="NCBI Taxonomy" id="2480587"/>
    <lineage>
        <taxon>Eukaryota</taxon>
        <taxon>Fungi</taxon>
        <taxon>Dikarya</taxon>
        <taxon>Basidiomycota</taxon>
        <taxon>Agaricomycotina</taxon>
        <taxon>Agaricomycetes</taxon>
        <taxon>Agaricomycetidae</taxon>
        <taxon>Agaricales</taxon>
        <taxon>Agaricineae</taxon>
        <taxon>Strophariaceae</taxon>
        <taxon>Psilocybe</taxon>
    </lineage>
</organism>
<gene>
    <name evidence="4" type="ORF">D9619_011141</name>
</gene>
<dbReference type="InterPro" id="IPR056884">
    <property type="entry name" value="NPHP3-like_N"/>
</dbReference>
<dbReference type="PROSITE" id="PS50837">
    <property type="entry name" value="NACHT"/>
    <property type="match status" value="1"/>
</dbReference>